<gene>
    <name evidence="8" type="ORF">SAMN02745728_00801</name>
</gene>
<reference evidence="8 9" key="1">
    <citation type="submission" date="2016-12" db="EMBL/GenBank/DDBJ databases">
        <authorList>
            <person name="Song W.-J."/>
            <person name="Kurnit D.M."/>
        </authorList>
    </citation>
    <scope>NUCLEOTIDE SEQUENCE [LARGE SCALE GENOMIC DNA]</scope>
    <source>
        <strain evidence="8 9">DSM 11393</strain>
    </source>
</reference>
<proteinExistence type="inferred from homology"/>
<evidence type="ECO:0000259" key="7">
    <source>
        <dbReference type="Pfam" id="PF00460"/>
    </source>
</evidence>
<evidence type="ECO:0000256" key="2">
    <source>
        <dbReference type="ARBA" id="ARBA00009677"/>
    </source>
</evidence>
<comment type="function">
    <text evidence="5 6">Structural component of flagellum, the bacterial motility apparatus. Part of the rod structure of flagellar basal body.</text>
</comment>
<keyword evidence="4 6" id="KW-0975">Bacterial flagellum</keyword>
<evidence type="ECO:0000313" key="9">
    <source>
        <dbReference type="Proteomes" id="UP000186469"/>
    </source>
</evidence>
<dbReference type="AlphaFoldDB" id="A0A1M7SDF9"/>
<dbReference type="Proteomes" id="UP000186469">
    <property type="component" value="Unassembled WGS sequence"/>
</dbReference>
<dbReference type="PANTHER" id="PTHR30435">
    <property type="entry name" value="FLAGELLAR PROTEIN"/>
    <property type="match status" value="1"/>
</dbReference>
<organism evidence="8 9">
    <name type="scientific">Desulfovibrio litoralis DSM 11393</name>
    <dbReference type="NCBI Taxonomy" id="1121455"/>
    <lineage>
        <taxon>Bacteria</taxon>
        <taxon>Pseudomonadati</taxon>
        <taxon>Thermodesulfobacteriota</taxon>
        <taxon>Desulfovibrionia</taxon>
        <taxon>Desulfovibrionales</taxon>
        <taxon>Desulfovibrionaceae</taxon>
        <taxon>Desulfovibrio</taxon>
    </lineage>
</organism>
<sequence length="136" mass="15219">MKTLFEPHLALAGRVLDMQLERQNVVMSNLANIQTPGYKSKELHFEKELQSALGIDARGKMSRTSPRHLPSVFNPNTFEADLNTQFEPRVIDGLDAVNLDKEMAAMAKNSLQYNTLTTVIKSGYDGVKNIIQEGQK</sequence>
<dbReference type="GO" id="GO:0030694">
    <property type="term" value="C:bacterial-type flagellum basal body, rod"/>
    <property type="evidence" value="ECO:0007669"/>
    <property type="project" value="InterPro"/>
</dbReference>
<comment type="subunit">
    <text evidence="6">The basal body constitutes a major portion of the flagellar organelle and consists of a number of rings mounted on a central rod.</text>
</comment>
<dbReference type="NCBIfam" id="TIGR01396">
    <property type="entry name" value="FlgB"/>
    <property type="match status" value="1"/>
</dbReference>
<evidence type="ECO:0000256" key="6">
    <source>
        <dbReference type="PIRNR" id="PIRNR002889"/>
    </source>
</evidence>
<dbReference type="RefSeq" id="WP_072696489.1">
    <property type="nucleotide sequence ID" value="NZ_FRDI01000003.1"/>
</dbReference>
<evidence type="ECO:0000256" key="5">
    <source>
        <dbReference type="ARBA" id="ARBA00024934"/>
    </source>
</evidence>
<evidence type="ECO:0000256" key="3">
    <source>
        <dbReference type="ARBA" id="ARBA00014376"/>
    </source>
</evidence>
<dbReference type="PANTHER" id="PTHR30435:SF12">
    <property type="entry name" value="FLAGELLAR BASAL BODY ROD PROTEIN FLGB"/>
    <property type="match status" value="1"/>
</dbReference>
<protein>
    <recommendedName>
        <fullName evidence="3 6">Flagellar basal body rod protein FlgB</fullName>
    </recommendedName>
</protein>
<evidence type="ECO:0000313" key="8">
    <source>
        <dbReference type="EMBL" id="SHN56515.1"/>
    </source>
</evidence>
<keyword evidence="8" id="KW-0969">Cilium</keyword>
<dbReference type="STRING" id="1121455.SAMN02745728_00801"/>
<dbReference type="OrthoDB" id="9788334at2"/>
<feature type="domain" description="Flagellar basal body rod protein N-terminal" evidence="7">
    <location>
        <begin position="19"/>
        <end position="39"/>
    </location>
</feature>
<dbReference type="PIRSF" id="PIRSF002889">
    <property type="entry name" value="Rod_FlgB"/>
    <property type="match status" value="1"/>
</dbReference>
<keyword evidence="8" id="KW-0966">Cell projection</keyword>
<name>A0A1M7SDF9_9BACT</name>
<dbReference type="InterPro" id="IPR006300">
    <property type="entry name" value="FlgB"/>
</dbReference>
<comment type="similarity">
    <text evidence="2 6">Belongs to the flagella basal body rod proteins family.</text>
</comment>
<evidence type="ECO:0000256" key="4">
    <source>
        <dbReference type="ARBA" id="ARBA00023143"/>
    </source>
</evidence>
<keyword evidence="9" id="KW-1185">Reference proteome</keyword>
<dbReference type="Pfam" id="PF00460">
    <property type="entry name" value="Flg_bb_rod"/>
    <property type="match status" value="1"/>
</dbReference>
<dbReference type="InterPro" id="IPR001444">
    <property type="entry name" value="Flag_bb_rod_N"/>
</dbReference>
<evidence type="ECO:0000256" key="1">
    <source>
        <dbReference type="ARBA" id="ARBA00004117"/>
    </source>
</evidence>
<comment type="subcellular location">
    <subcellularLocation>
        <location evidence="1 6">Bacterial flagellum basal body</location>
    </subcellularLocation>
</comment>
<dbReference type="NCBIfam" id="NF009264">
    <property type="entry name" value="PRK12621.1"/>
    <property type="match status" value="1"/>
</dbReference>
<dbReference type="EMBL" id="FRDI01000003">
    <property type="protein sequence ID" value="SHN56515.1"/>
    <property type="molecule type" value="Genomic_DNA"/>
</dbReference>
<keyword evidence="8" id="KW-0282">Flagellum</keyword>
<dbReference type="GO" id="GO:0071978">
    <property type="term" value="P:bacterial-type flagellum-dependent swarming motility"/>
    <property type="evidence" value="ECO:0007669"/>
    <property type="project" value="TreeGrafter"/>
</dbReference>
<accession>A0A1M7SDF9</accession>